<proteinExistence type="predicted"/>
<accession>A0A7Y0TZY7</accession>
<comment type="caution">
    <text evidence="1">The sequence shown here is derived from an EMBL/GenBank/DDBJ whole genome shotgun (WGS) entry which is preliminary data.</text>
</comment>
<protein>
    <submittedName>
        <fullName evidence="1">Uncharacterized protein</fullName>
    </submittedName>
</protein>
<evidence type="ECO:0000313" key="1">
    <source>
        <dbReference type="EMBL" id="NMW64420.1"/>
    </source>
</evidence>
<sequence>MMGYTVRFPMRVNNDAKRKWFKKHFGVFDFTGWENKDTFFAKPLLRKDKAEELARTAREAGFAPVTVQYEEYPDCC</sequence>
<evidence type="ECO:0000313" key="2">
    <source>
        <dbReference type="Proteomes" id="UP000578252"/>
    </source>
</evidence>
<gene>
    <name evidence="1" type="ORF">HHJ78_02475</name>
</gene>
<dbReference type="EMBL" id="JABCUR010000002">
    <property type="protein sequence ID" value="NMW64420.1"/>
    <property type="molecule type" value="Genomic_DNA"/>
</dbReference>
<organism evidence="1 2">
    <name type="scientific">Mobiluncus mulieris</name>
    <dbReference type="NCBI Taxonomy" id="2052"/>
    <lineage>
        <taxon>Bacteria</taxon>
        <taxon>Bacillati</taxon>
        <taxon>Actinomycetota</taxon>
        <taxon>Actinomycetes</taxon>
        <taxon>Actinomycetales</taxon>
        <taxon>Actinomycetaceae</taxon>
        <taxon>Mobiluncus</taxon>
    </lineage>
</organism>
<reference evidence="1 2" key="1">
    <citation type="submission" date="2020-04" db="EMBL/GenBank/DDBJ databases">
        <title>Antimicrobial susceptibility and clonality of vaginal-derived multi-drug resistant Mobiluncus isolates in China.</title>
        <authorList>
            <person name="Zhang X."/>
        </authorList>
    </citation>
    <scope>NUCLEOTIDE SEQUENCE [LARGE SCALE GENOMIC DNA]</scope>
    <source>
        <strain evidence="1 2">13</strain>
    </source>
</reference>
<dbReference type="RefSeq" id="WP_036370040.1">
    <property type="nucleotide sequence ID" value="NZ_CAMPUA010000006.1"/>
</dbReference>
<dbReference type="Proteomes" id="UP000578252">
    <property type="component" value="Unassembled WGS sequence"/>
</dbReference>
<name>A0A7Y0TZY7_9ACTO</name>
<dbReference type="AlphaFoldDB" id="A0A7Y0TZY7"/>